<evidence type="ECO:0000313" key="3">
    <source>
        <dbReference type="Proteomes" id="UP000800235"/>
    </source>
</evidence>
<sequence length="383" mass="44041">MEPSRTASTNGIPRRDFSQPIPVPASLPSCPRKEFTRKYDDWYIVDGNPNFDVCPSCLDEIIRPTPFKSYFRRAPPRDNTVRRRCDFGSPWIRLAWLLTLKQQRQSLELLHGVAAVTGSEPECPGAHEAVGTWYTITDEFGALMPYLTICQRDQRHLGAVFQSLAGIFVRLPSVNSRTPSTCSIRSDSKRFPLYLDLLVDIDDRTRFKDRVSSSDVKPLIDFVRSNAFKSECKQDRIVIDQTWHYIPSLPALSICEECYDDIVLPCIKDGSPLASKFNRVPMPLPPAYENSGCSCQLYSPRMRRVWERAVRRSDEDGFAYLARKVNERREVELDLRRQQVEITRMLDRSSGYGSSSSSAAGGVDREWLKKELERIEQEWLDWE</sequence>
<dbReference type="AlphaFoldDB" id="A0A9P4TZ18"/>
<gene>
    <name evidence="2" type="ORF">EJ08DRAFT_586245</name>
</gene>
<evidence type="ECO:0000256" key="1">
    <source>
        <dbReference type="SAM" id="MobiDB-lite"/>
    </source>
</evidence>
<protein>
    <submittedName>
        <fullName evidence="2">Uncharacterized protein</fullName>
    </submittedName>
</protein>
<dbReference type="Proteomes" id="UP000800235">
    <property type="component" value="Unassembled WGS sequence"/>
</dbReference>
<name>A0A9P4TZ18_9PEZI</name>
<dbReference type="OrthoDB" id="5296at2759"/>
<keyword evidence="3" id="KW-1185">Reference proteome</keyword>
<evidence type="ECO:0000313" key="2">
    <source>
        <dbReference type="EMBL" id="KAF2432004.1"/>
    </source>
</evidence>
<dbReference type="EMBL" id="MU007028">
    <property type="protein sequence ID" value="KAF2432004.1"/>
    <property type="molecule type" value="Genomic_DNA"/>
</dbReference>
<feature type="compositionally biased region" description="Polar residues" evidence="1">
    <location>
        <begin position="1"/>
        <end position="11"/>
    </location>
</feature>
<organism evidence="2 3">
    <name type="scientific">Tothia fuscella</name>
    <dbReference type="NCBI Taxonomy" id="1048955"/>
    <lineage>
        <taxon>Eukaryota</taxon>
        <taxon>Fungi</taxon>
        <taxon>Dikarya</taxon>
        <taxon>Ascomycota</taxon>
        <taxon>Pezizomycotina</taxon>
        <taxon>Dothideomycetes</taxon>
        <taxon>Pleosporomycetidae</taxon>
        <taxon>Venturiales</taxon>
        <taxon>Cylindrosympodiaceae</taxon>
        <taxon>Tothia</taxon>
    </lineage>
</organism>
<comment type="caution">
    <text evidence="2">The sequence shown here is derived from an EMBL/GenBank/DDBJ whole genome shotgun (WGS) entry which is preliminary data.</text>
</comment>
<reference evidence="2" key="1">
    <citation type="journal article" date="2020" name="Stud. Mycol.">
        <title>101 Dothideomycetes genomes: a test case for predicting lifestyles and emergence of pathogens.</title>
        <authorList>
            <person name="Haridas S."/>
            <person name="Albert R."/>
            <person name="Binder M."/>
            <person name="Bloem J."/>
            <person name="Labutti K."/>
            <person name="Salamov A."/>
            <person name="Andreopoulos B."/>
            <person name="Baker S."/>
            <person name="Barry K."/>
            <person name="Bills G."/>
            <person name="Bluhm B."/>
            <person name="Cannon C."/>
            <person name="Castanera R."/>
            <person name="Culley D."/>
            <person name="Daum C."/>
            <person name="Ezra D."/>
            <person name="Gonzalez J."/>
            <person name="Henrissat B."/>
            <person name="Kuo A."/>
            <person name="Liang C."/>
            <person name="Lipzen A."/>
            <person name="Lutzoni F."/>
            <person name="Magnuson J."/>
            <person name="Mondo S."/>
            <person name="Nolan M."/>
            <person name="Ohm R."/>
            <person name="Pangilinan J."/>
            <person name="Park H.-J."/>
            <person name="Ramirez L."/>
            <person name="Alfaro M."/>
            <person name="Sun H."/>
            <person name="Tritt A."/>
            <person name="Yoshinaga Y."/>
            <person name="Zwiers L.-H."/>
            <person name="Turgeon B."/>
            <person name="Goodwin S."/>
            <person name="Spatafora J."/>
            <person name="Crous P."/>
            <person name="Grigoriev I."/>
        </authorList>
    </citation>
    <scope>NUCLEOTIDE SEQUENCE</scope>
    <source>
        <strain evidence="2">CBS 130266</strain>
    </source>
</reference>
<proteinExistence type="predicted"/>
<accession>A0A9P4TZ18</accession>
<feature type="region of interest" description="Disordered" evidence="1">
    <location>
        <begin position="1"/>
        <end position="25"/>
    </location>
</feature>